<accession>J0NMT7</accession>
<reference evidence="1 2" key="1">
    <citation type="submission" date="2012-05" db="EMBL/GenBank/DDBJ databases">
        <authorList>
            <person name="Harkins D.M."/>
            <person name="Madupu R."/>
            <person name="Durkin A.S."/>
            <person name="Torralba M."/>
            <person name="Methe B."/>
            <person name="Sutton G.G."/>
            <person name="Nelson K.E."/>
        </authorList>
    </citation>
    <scope>NUCLEOTIDE SEQUENCE [LARGE SCALE GENOMIC DNA]</scope>
    <source>
        <strain evidence="1 2">F0489</strain>
    </source>
</reference>
<comment type="caution">
    <text evidence="1">The sequence shown here is derived from an EMBL/GenBank/DDBJ whole genome shotgun (WGS) entry which is preliminary data.</text>
</comment>
<proteinExistence type="predicted"/>
<name>J0NMT7_9ACTO</name>
<protein>
    <submittedName>
        <fullName evidence="1">Uncharacterized protein</fullName>
    </submittedName>
</protein>
<dbReference type="AlphaFoldDB" id="J0NMT7"/>
<dbReference type="Proteomes" id="UP000002941">
    <property type="component" value="Unassembled WGS sequence"/>
</dbReference>
<dbReference type="EMBL" id="AKFT01000081">
    <property type="protein sequence ID" value="EJF46077.1"/>
    <property type="molecule type" value="Genomic_DNA"/>
</dbReference>
<gene>
    <name evidence="1" type="ORF">HMPREF1318_2986</name>
</gene>
<evidence type="ECO:0000313" key="1">
    <source>
        <dbReference type="EMBL" id="EJF46077.1"/>
    </source>
</evidence>
<keyword evidence="2" id="KW-1185">Reference proteome</keyword>
<evidence type="ECO:0000313" key="2">
    <source>
        <dbReference type="Proteomes" id="UP000002941"/>
    </source>
</evidence>
<sequence length="44" mass="4712">MIPLKEQDFLAAVESNSEAVLLMSHASTAAALRTIALRLGEETI</sequence>
<organism evidence="1 2">
    <name type="scientific">Actinomyces massiliensis F0489</name>
    <dbReference type="NCBI Taxonomy" id="1125718"/>
    <lineage>
        <taxon>Bacteria</taxon>
        <taxon>Bacillati</taxon>
        <taxon>Actinomycetota</taxon>
        <taxon>Actinomycetes</taxon>
        <taxon>Actinomycetales</taxon>
        <taxon>Actinomycetaceae</taxon>
        <taxon>Actinomyces</taxon>
    </lineage>
</organism>